<evidence type="ECO:0000256" key="5">
    <source>
        <dbReference type="ARBA" id="ARBA00022840"/>
    </source>
</evidence>
<evidence type="ECO:0000256" key="6">
    <source>
        <dbReference type="ARBA" id="ARBA00023267"/>
    </source>
</evidence>
<protein>
    <submittedName>
        <fullName evidence="11">Allophanate hydrolase subunit 2-domain-containing protein</fullName>
    </submittedName>
</protein>
<evidence type="ECO:0000259" key="9">
    <source>
        <dbReference type="PROSITE" id="PS50975"/>
    </source>
</evidence>
<dbReference type="SMART" id="SM00878">
    <property type="entry name" value="Biotin_carb_C"/>
    <property type="match status" value="1"/>
</dbReference>
<dbReference type="InterPro" id="IPR011761">
    <property type="entry name" value="ATP-grasp"/>
</dbReference>
<dbReference type="InterPro" id="IPR011054">
    <property type="entry name" value="Rudment_hybrid_motif"/>
</dbReference>
<dbReference type="SUPFAM" id="SSF52440">
    <property type="entry name" value="PreATP-grasp domain"/>
    <property type="match status" value="1"/>
</dbReference>
<dbReference type="InterPro" id="IPR005482">
    <property type="entry name" value="Biotin_COase_C"/>
</dbReference>
<dbReference type="GO" id="GO:0046872">
    <property type="term" value="F:metal ion binding"/>
    <property type="evidence" value="ECO:0007669"/>
    <property type="project" value="InterPro"/>
</dbReference>
<dbReference type="Pfam" id="PF02786">
    <property type="entry name" value="CPSase_L_D2"/>
    <property type="match status" value="1"/>
</dbReference>
<dbReference type="FunFam" id="3.30.1490.20:FF:000003">
    <property type="entry name" value="acetyl-CoA carboxylase isoform X1"/>
    <property type="match status" value="1"/>
</dbReference>
<dbReference type="PROSITE" id="PS50975">
    <property type="entry name" value="ATP_GRASP"/>
    <property type="match status" value="1"/>
</dbReference>
<dbReference type="InterPro" id="IPR050856">
    <property type="entry name" value="Biotin_carboxylase_complex"/>
</dbReference>
<dbReference type="PROSITE" id="PS50979">
    <property type="entry name" value="BC"/>
    <property type="match status" value="1"/>
</dbReference>
<dbReference type="InterPro" id="IPR005479">
    <property type="entry name" value="CPAse_ATP-bd"/>
</dbReference>
<reference evidence="11" key="1">
    <citation type="submission" date="2023-03" db="EMBL/GenBank/DDBJ databases">
        <title>Massive genome expansion in bonnet fungi (Mycena s.s.) driven by repeated elements and novel gene families across ecological guilds.</title>
        <authorList>
            <consortium name="Lawrence Berkeley National Laboratory"/>
            <person name="Harder C.B."/>
            <person name="Miyauchi S."/>
            <person name="Viragh M."/>
            <person name="Kuo A."/>
            <person name="Thoen E."/>
            <person name="Andreopoulos B."/>
            <person name="Lu D."/>
            <person name="Skrede I."/>
            <person name="Drula E."/>
            <person name="Henrissat B."/>
            <person name="Morin E."/>
            <person name="Kohler A."/>
            <person name="Barry K."/>
            <person name="LaButti K."/>
            <person name="Morin E."/>
            <person name="Salamov A."/>
            <person name="Lipzen A."/>
            <person name="Mereny Z."/>
            <person name="Hegedus B."/>
            <person name="Baldrian P."/>
            <person name="Stursova M."/>
            <person name="Weitz H."/>
            <person name="Taylor A."/>
            <person name="Grigoriev I.V."/>
            <person name="Nagy L.G."/>
            <person name="Martin F."/>
            <person name="Kauserud H."/>
        </authorList>
    </citation>
    <scope>NUCLEOTIDE SEQUENCE</scope>
    <source>
        <strain evidence="11">CBHHK200</strain>
    </source>
</reference>
<dbReference type="Pfam" id="PF00289">
    <property type="entry name" value="Biotin_carb_N"/>
    <property type="match status" value="1"/>
</dbReference>
<dbReference type="InterPro" id="IPR000089">
    <property type="entry name" value="Biotin_lipoyl"/>
</dbReference>
<dbReference type="PANTHER" id="PTHR18866">
    <property type="entry name" value="CARBOXYLASE:PYRUVATE/ACETYL-COA/PROPIONYL-COA CARBOXYLASE"/>
    <property type="match status" value="1"/>
</dbReference>
<evidence type="ECO:0000256" key="4">
    <source>
        <dbReference type="ARBA" id="ARBA00022801"/>
    </source>
</evidence>
<dbReference type="InterPro" id="IPR005481">
    <property type="entry name" value="BC-like_N"/>
</dbReference>
<dbReference type="GO" id="GO:0016874">
    <property type="term" value="F:ligase activity"/>
    <property type="evidence" value="ECO:0007669"/>
    <property type="project" value="UniProtKB-KW"/>
</dbReference>
<dbReference type="CDD" id="cd06850">
    <property type="entry name" value="biotinyl_domain"/>
    <property type="match status" value="1"/>
</dbReference>
<dbReference type="GO" id="GO:0016787">
    <property type="term" value="F:hydrolase activity"/>
    <property type="evidence" value="ECO:0007669"/>
    <property type="project" value="UniProtKB-KW"/>
</dbReference>
<dbReference type="InterPro" id="IPR011053">
    <property type="entry name" value="Single_hybrid_motif"/>
</dbReference>
<evidence type="ECO:0000256" key="7">
    <source>
        <dbReference type="PROSITE-ProRule" id="PRU00409"/>
    </source>
</evidence>
<dbReference type="Pfam" id="PF02785">
    <property type="entry name" value="Biotin_carb_C"/>
    <property type="match status" value="1"/>
</dbReference>
<dbReference type="InterPro" id="IPR003833">
    <property type="entry name" value="CT_C_D"/>
</dbReference>
<keyword evidence="4 11" id="KW-0378">Hydrolase</keyword>
<proteinExistence type="predicted"/>
<dbReference type="Proteomes" id="UP001218188">
    <property type="component" value="Unassembled WGS sequence"/>
</dbReference>
<organism evidence="11 12">
    <name type="scientific">Mycena alexandri</name>
    <dbReference type="NCBI Taxonomy" id="1745969"/>
    <lineage>
        <taxon>Eukaryota</taxon>
        <taxon>Fungi</taxon>
        <taxon>Dikarya</taxon>
        <taxon>Basidiomycota</taxon>
        <taxon>Agaricomycotina</taxon>
        <taxon>Agaricomycetes</taxon>
        <taxon>Agaricomycetidae</taxon>
        <taxon>Agaricales</taxon>
        <taxon>Marasmiineae</taxon>
        <taxon>Mycenaceae</taxon>
        <taxon>Mycena</taxon>
    </lineage>
</organism>
<dbReference type="InterPro" id="IPR029000">
    <property type="entry name" value="Cyclophilin-like_dom_sf"/>
</dbReference>
<dbReference type="AlphaFoldDB" id="A0AAD6SUI8"/>
<dbReference type="SUPFAM" id="SSF56059">
    <property type="entry name" value="Glutathione synthetase ATP-binding domain-like"/>
    <property type="match status" value="1"/>
</dbReference>
<evidence type="ECO:0000256" key="3">
    <source>
        <dbReference type="ARBA" id="ARBA00022741"/>
    </source>
</evidence>
<dbReference type="Gene3D" id="2.40.100.10">
    <property type="entry name" value="Cyclophilin-like"/>
    <property type="match status" value="2"/>
</dbReference>
<sequence length="1228" mass="133567">MHKLLVANRGEIALRIIRTAKAEGIATVAIYTSSDALSPHVTLADEAVFLAPQSPTESESQAYLSASRIISVCLEHRVTMVHPGYGFLSENAEFAYGVRDAGIIFLGPTPDVIQTMGLKHLAREVAIKAGVACVPGSTGLVDTESVALETAERVGFPVMIKASAGGGGMGMVICEDEEALADAFGRVQKRAEALFNYGGVFLERYFPSARHIEIQIFGNGKGDVVCMGERECSIQRRHQKIIEETPSPFLVGRPDLRVKMCAAAIRLGQSVRYGSVGTFGSLSEWPMLLAAQVEHPITEAVHPGLDLVKLMIQQALAESTGAVGLASDSTEMQQKTYDSLLEEGQKLSCAYAFEARVYAENPAVQFRPCPGTLQYVNLPSGKYNWLRVETWISTGTTVTPFFDPLLAKIVVSGASRGNAISRLQGVLEESQIQGPVNNTEYLKAILMSEAFQRGDATTTFLSTFKHSPHAITVLSAAVDMTVQDRGRDTRLGIPRSGPMDSLSFRCANTLVDNPVGMEGLEMIILSGSVASFQFHVAAVVAMTGKEVAVKVDGHDAQMWSSVIVPAGAQLSLSAGTDNSAGLRTYLAVRGGFPAIPHYLGSKSTSVGLGGYQGRALIAGDELALAEVCGPTSADADSLRCVPAQVIPKYPSHFVIHVLAGPHDDEEYITREGISQFYATNWRVSPSCNRMGVRLENPGKISWARANGGAGGSHPSNILDNGYALGTINMNGDTPVILTNEGPDMGGYVCFCTVASADMWKLGQLSAGSTIEFRRVSWTDAMALRTQNLNWLEQIQEQNSNQTVELQLDFELTDHPQDPKLLLILRTRTSLLVVLRQAGDSAILVEYGELALDFSLRARVHAFETILKQRNIPGILAFCPCVRSTMCHFDPTVISQSDVVAHILDVQNAMPHSMDDMTFPGRRLIFPIVLDDRWSREALQRYMNSIRDKAVYLPSNVDYLARNNGLDTSKEALAKLISSDWLVFGVGFYLACPFLIPIDPRCRLVAQKMNPSRTYTPRAAIYPIVSPGGYMMYGRTLPAWDQWGKGPNFTPESPWLLQPFDQVRFEPVTESEYLQIESEFDAGRYMFKIEETTFSMAEYSAFITSIADEVAVFEAKQTQGVEQEEIKERQLLQEWESEKISKAQVTAQDEGEGSAQITSPLFGNVWKIFCHPGDIIASGDTTVAILETMKTEIPIKAGDANVGKTVSGVGKGISEGGSVNAGDTLIVLV</sequence>
<keyword evidence="6" id="KW-0092">Biotin</keyword>
<evidence type="ECO:0000313" key="12">
    <source>
        <dbReference type="Proteomes" id="UP001218188"/>
    </source>
</evidence>
<evidence type="ECO:0000256" key="2">
    <source>
        <dbReference type="ARBA" id="ARBA00022598"/>
    </source>
</evidence>
<evidence type="ECO:0000259" key="10">
    <source>
        <dbReference type="PROSITE" id="PS50979"/>
    </source>
</evidence>
<keyword evidence="3 7" id="KW-0547">Nucleotide-binding</keyword>
<dbReference type="PANTHER" id="PTHR18866:SF128">
    <property type="entry name" value="UREA AMIDOLYASE"/>
    <property type="match status" value="1"/>
</dbReference>
<feature type="domain" description="Biotin carboxylation" evidence="10">
    <location>
        <begin position="1"/>
        <end position="466"/>
    </location>
</feature>
<dbReference type="InterPro" id="IPR011764">
    <property type="entry name" value="Biotin_carboxylation_dom"/>
</dbReference>
<dbReference type="Pfam" id="PF00364">
    <property type="entry name" value="Biotin_lipoyl"/>
    <property type="match status" value="1"/>
</dbReference>
<dbReference type="Pfam" id="PF02682">
    <property type="entry name" value="CT_C_D"/>
    <property type="match status" value="1"/>
</dbReference>
<name>A0AAD6SUI8_9AGAR</name>
<accession>A0AAD6SUI8</accession>
<dbReference type="InterPro" id="IPR003778">
    <property type="entry name" value="CT_A_B"/>
</dbReference>
<evidence type="ECO:0000259" key="8">
    <source>
        <dbReference type="PROSITE" id="PS50968"/>
    </source>
</evidence>
<dbReference type="SUPFAM" id="SSF51230">
    <property type="entry name" value="Single hybrid motif"/>
    <property type="match status" value="1"/>
</dbReference>
<dbReference type="PROSITE" id="PS00866">
    <property type="entry name" value="CPSASE_1"/>
    <property type="match status" value="1"/>
</dbReference>
<feature type="domain" description="ATP-grasp" evidence="9">
    <location>
        <begin position="123"/>
        <end position="316"/>
    </location>
</feature>
<dbReference type="Gene3D" id="3.30.470.20">
    <property type="entry name" value="ATP-grasp fold, B domain"/>
    <property type="match status" value="1"/>
</dbReference>
<dbReference type="Gene3D" id="2.40.50.100">
    <property type="match status" value="1"/>
</dbReference>
<dbReference type="SMART" id="SM00797">
    <property type="entry name" value="AHS2"/>
    <property type="match status" value="1"/>
</dbReference>
<dbReference type="PROSITE" id="PS50968">
    <property type="entry name" value="BIOTINYL_LIPOYL"/>
    <property type="match status" value="1"/>
</dbReference>
<keyword evidence="12" id="KW-1185">Reference proteome</keyword>
<comment type="caution">
    <text evidence="11">The sequence shown here is derived from an EMBL/GenBank/DDBJ whole genome shotgun (WGS) entry which is preliminary data.</text>
</comment>
<dbReference type="Gene3D" id="3.30.1360.40">
    <property type="match status" value="1"/>
</dbReference>
<evidence type="ECO:0000313" key="11">
    <source>
        <dbReference type="EMBL" id="KAJ7032905.1"/>
    </source>
</evidence>
<feature type="domain" description="Lipoyl-binding" evidence="8">
    <location>
        <begin position="1143"/>
        <end position="1228"/>
    </location>
</feature>
<dbReference type="Pfam" id="PF02626">
    <property type="entry name" value="CT_A_B"/>
    <property type="match status" value="1"/>
</dbReference>
<dbReference type="EMBL" id="JARJCM010000069">
    <property type="protein sequence ID" value="KAJ7032905.1"/>
    <property type="molecule type" value="Genomic_DNA"/>
</dbReference>
<keyword evidence="5 7" id="KW-0067">ATP-binding</keyword>
<dbReference type="SUPFAM" id="SSF50891">
    <property type="entry name" value="Cyclophilin-like"/>
    <property type="match status" value="2"/>
</dbReference>
<dbReference type="SMART" id="SM00796">
    <property type="entry name" value="AHS1"/>
    <property type="match status" value="1"/>
</dbReference>
<gene>
    <name evidence="11" type="ORF">C8F04DRAFT_1356208</name>
</gene>
<comment type="cofactor">
    <cofactor evidence="1">
        <name>biotin</name>
        <dbReference type="ChEBI" id="CHEBI:57586"/>
    </cofactor>
</comment>
<dbReference type="SUPFAM" id="SSF51246">
    <property type="entry name" value="Rudiment single hybrid motif"/>
    <property type="match status" value="1"/>
</dbReference>
<dbReference type="InterPro" id="IPR016185">
    <property type="entry name" value="PreATP-grasp_dom_sf"/>
</dbReference>
<evidence type="ECO:0000256" key="1">
    <source>
        <dbReference type="ARBA" id="ARBA00001953"/>
    </source>
</evidence>
<keyword evidence="2" id="KW-0436">Ligase</keyword>
<dbReference type="GO" id="GO:0005524">
    <property type="term" value="F:ATP binding"/>
    <property type="evidence" value="ECO:0007669"/>
    <property type="project" value="UniProtKB-UniRule"/>
</dbReference>
<dbReference type="SUPFAM" id="SSF160467">
    <property type="entry name" value="PH0987 N-terminal domain-like"/>
    <property type="match status" value="1"/>
</dbReference>